<dbReference type="InterPro" id="IPR055589">
    <property type="entry name" value="DUF7165"/>
</dbReference>
<dbReference type="InterPro" id="IPR015943">
    <property type="entry name" value="WD40/YVTN_repeat-like_dom_sf"/>
</dbReference>
<feature type="compositionally biased region" description="Polar residues" evidence="1">
    <location>
        <begin position="777"/>
        <end position="790"/>
    </location>
</feature>
<feature type="compositionally biased region" description="Polar residues" evidence="1">
    <location>
        <begin position="891"/>
        <end position="908"/>
    </location>
</feature>
<evidence type="ECO:0000256" key="1">
    <source>
        <dbReference type="SAM" id="MobiDB-lite"/>
    </source>
</evidence>
<feature type="region of interest" description="Disordered" evidence="1">
    <location>
        <begin position="881"/>
        <end position="916"/>
    </location>
</feature>
<name>A0A8G1RWY3_9EURO</name>
<protein>
    <submittedName>
        <fullName evidence="3">F-box domain protein</fullName>
    </submittedName>
</protein>
<accession>A0A8G1RWY3</accession>
<dbReference type="OrthoDB" id="3925024at2759"/>
<dbReference type="AlphaFoldDB" id="A0A8G1RWY3"/>
<feature type="region of interest" description="Disordered" evidence="1">
    <location>
        <begin position="625"/>
        <end position="790"/>
    </location>
</feature>
<feature type="compositionally biased region" description="Low complexity" evidence="1">
    <location>
        <begin position="657"/>
        <end position="668"/>
    </location>
</feature>
<organism evidence="3 4">
    <name type="scientific">Aspergillus fijiensis CBS 313.89</name>
    <dbReference type="NCBI Taxonomy" id="1448319"/>
    <lineage>
        <taxon>Eukaryota</taxon>
        <taxon>Fungi</taxon>
        <taxon>Dikarya</taxon>
        <taxon>Ascomycota</taxon>
        <taxon>Pezizomycotina</taxon>
        <taxon>Eurotiomycetes</taxon>
        <taxon>Eurotiomycetidae</taxon>
        <taxon>Eurotiales</taxon>
        <taxon>Aspergillaceae</taxon>
        <taxon>Aspergillus</taxon>
    </lineage>
</organism>
<feature type="region of interest" description="Disordered" evidence="1">
    <location>
        <begin position="1"/>
        <end position="24"/>
    </location>
</feature>
<dbReference type="RefSeq" id="XP_040804558.1">
    <property type="nucleotide sequence ID" value="XM_040946257.1"/>
</dbReference>
<dbReference type="EMBL" id="KZ824628">
    <property type="protein sequence ID" value="RAK80548.1"/>
    <property type="molecule type" value="Genomic_DNA"/>
</dbReference>
<evidence type="ECO:0000259" key="2">
    <source>
        <dbReference type="Pfam" id="PF23749"/>
    </source>
</evidence>
<proteinExistence type="predicted"/>
<dbReference type="Gene3D" id="2.130.10.10">
    <property type="entry name" value="YVTN repeat-like/Quinoprotein amine dehydrogenase"/>
    <property type="match status" value="1"/>
</dbReference>
<feature type="region of interest" description="Disordered" evidence="1">
    <location>
        <begin position="833"/>
        <end position="852"/>
    </location>
</feature>
<feature type="domain" description="DUF7165" evidence="2">
    <location>
        <begin position="174"/>
        <end position="606"/>
    </location>
</feature>
<reference evidence="3 4" key="1">
    <citation type="submission" date="2018-02" db="EMBL/GenBank/DDBJ databases">
        <title>The genomes of Aspergillus section Nigri reveals drivers in fungal speciation.</title>
        <authorList>
            <consortium name="DOE Joint Genome Institute"/>
            <person name="Vesth T.C."/>
            <person name="Nybo J."/>
            <person name="Theobald S."/>
            <person name="Brandl J."/>
            <person name="Frisvad J.C."/>
            <person name="Nielsen K.F."/>
            <person name="Lyhne E.K."/>
            <person name="Kogle M.E."/>
            <person name="Kuo A."/>
            <person name="Riley R."/>
            <person name="Clum A."/>
            <person name="Nolan M."/>
            <person name="Lipzen A."/>
            <person name="Salamov A."/>
            <person name="Henrissat B."/>
            <person name="Wiebenga A."/>
            <person name="De vries R.P."/>
            <person name="Grigoriev I.V."/>
            <person name="Mortensen U.H."/>
            <person name="Andersen M.R."/>
            <person name="Baker S.E."/>
        </authorList>
    </citation>
    <scope>NUCLEOTIDE SEQUENCE [LARGE SCALE GENOMIC DNA]</scope>
    <source>
        <strain evidence="3 4">CBS 313.89</strain>
    </source>
</reference>
<sequence length="1039" mass="115332">MDEDVLLPAAERLDGPHQDDDDQQPTTCLIKLQSDMIKQEKELAGEQRSSPFARLPRTVIEHWSAGRRLFASPYRSHALRGNLTYMRFVLNELHSILFVADANTFASLALLNRKWRRISDSTLLYSHHLAQCPSFSLTQKAIAEPCQQPCDLSHLKQVFYTQIRRNAFETFLRPRKTLIKLISTSMSSSTAFPQGEAFRFSFSPNGQLILCISSSRIVVLDVTSNPASVKHELKTWRRPLHAAIIDDGSLLAVVSSSHRVNVYSLCDEEVRLVQDLALNDVPRTLALSPTGGVLAIAYDDRIEVHATGEGVLATERRAVRCSGVDSVSFSADGAMLLGTSADPQNSGLVTITVPFYAESEPELSLRDVHRRMWTTQILFPDVTTGFSRACMLPLHSEGEGSWIMGFDEQINSLRAFGANNTSSGTTYFVTPMSDDGTRESAPTMLPTVDAMGELVAAGFEESGLWVYGIPDRLDIAPVATSTRPPAGSDGELCHWEHEGALPGEDCSSRLQRSITKPKVLIKGHKISDMPGMTAAHWVECTGLATENRRLVAVAPGGINPPTIGEEDVPVDGGRVLLLDFARSASDGNYTEISIEIGDAEPKMLYEPDSSLDTEVELERRRTRIHRASATSPRARAFARESYPSAHSVSHASRPNIRRNSSFFSSSSNGDAYHIPESPYDNGQPRSRDTLRRAATAAANTRERYHPPHRDAQSPIHPRPASQTFQVPHESDADNWVPPPPPYTRVPDAPLPDHLRRTLLPSRTEPITRVGEPPAEVQRSQTTRLENMVEESSSRVSLHRLNSIASSRLASRLMRNSTREPVFPERARRQNTFMRRRRSSATGAPHTIEDTNGLAPLVTPSQEHVEQHIHFQLESIADYPAQPDRSVPFLSTDPSLPPSNSQANYANPSPEQPTMHARIDVPGTIPATQELGNTRQYSFSSPNLQVRSALQYDAPEVLQDSHMRSGYPHQVGDRRPQSQDLPLPLIGASIQPLHHRASTDPTLSASSQAAAHDLWRRRIEEWNEQTIYERSKRRSKCIVM</sequence>
<feature type="compositionally biased region" description="Basic and acidic residues" evidence="1">
    <location>
        <begin position="700"/>
        <end position="711"/>
    </location>
</feature>
<gene>
    <name evidence="3" type="ORF">BO72DRAFT_456049</name>
</gene>
<dbReference type="VEuPathDB" id="FungiDB:BO72DRAFT_456049"/>
<evidence type="ECO:0000313" key="4">
    <source>
        <dbReference type="Proteomes" id="UP000249789"/>
    </source>
</evidence>
<dbReference type="Proteomes" id="UP000249789">
    <property type="component" value="Unassembled WGS sequence"/>
</dbReference>
<dbReference type="SUPFAM" id="SSF82171">
    <property type="entry name" value="DPP6 N-terminal domain-like"/>
    <property type="match status" value="1"/>
</dbReference>
<dbReference type="GeneID" id="63863590"/>
<keyword evidence="4" id="KW-1185">Reference proteome</keyword>
<evidence type="ECO:0000313" key="3">
    <source>
        <dbReference type="EMBL" id="RAK80548.1"/>
    </source>
</evidence>
<dbReference type="Pfam" id="PF23749">
    <property type="entry name" value="DUF7165"/>
    <property type="match status" value="1"/>
</dbReference>